<feature type="domain" description="DUF7344" evidence="3">
    <location>
        <begin position="93"/>
        <end position="168"/>
    </location>
</feature>
<evidence type="ECO:0000313" key="5">
    <source>
        <dbReference type="Proteomes" id="UP000011693"/>
    </source>
</evidence>
<dbReference type="EMBL" id="AOIN01000047">
    <property type="protein sequence ID" value="ELZ00929.1"/>
    <property type="molecule type" value="Genomic_DNA"/>
</dbReference>
<feature type="compositionally biased region" description="Polar residues" evidence="1">
    <location>
        <begin position="53"/>
        <end position="65"/>
    </location>
</feature>
<keyword evidence="2" id="KW-0812">Transmembrane</keyword>
<accession>M0AU80</accession>
<feature type="region of interest" description="Disordered" evidence="1">
    <location>
        <begin position="1"/>
        <end position="85"/>
    </location>
</feature>
<keyword evidence="2" id="KW-1133">Transmembrane helix</keyword>
<reference evidence="4 5" key="1">
    <citation type="journal article" date="2014" name="PLoS Genet.">
        <title>Phylogenetically driven sequencing of extremely halophilic archaea reveals strategies for static and dynamic osmo-response.</title>
        <authorList>
            <person name="Becker E.A."/>
            <person name="Seitzer P.M."/>
            <person name="Tritt A."/>
            <person name="Larsen D."/>
            <person name="Krusor M."/>
            <person name="Yao A.I."/>
            <person name="Wu D."/>
            <person name="Madern D."/>
            <person name="Eisen J.A."/>
            <person name="Darling A.E."/>
            <person name="Facciotti M.T."/>
        </authorList>
    </citation>
    <scope>NUCLEOTIDE SEQUENCE [LARGE SCALE GENOMIC DNA]</scope>
    <source>
        <strain evidence="4 5">JCM 10990</strain>
    </source>
</reference>
<evidence type="ECO:0000256" key="1">
    <source>
        <dbReference type="SAM" id="MobiDB-lite"/>
    </source>
</evidence>
<dbReference type="STRING" id="1227492.C482_08713"/>
<protein>
    <recommendedName>
        <fullName evidence="3">DUF7344 domain-containing protein</fullName>
    </recommendedName>
</protein>
<dbReference type="AlphaFoldDB" id="M0AU80"/>
<feature type="compositionally biased region" description="Basic and acidic residues" evidence="1">
    <location>
        <begin position="42"/>
        <end position="52"/>
    </location>
</feature>
<dbReference type="PATRIC" id="fig|1227492.4.peg.1707"/>
<comment type="caution">
    <text evidence="4">The sequence shown here is derived from an EMBL/GenBank/DDBJ whole genome shotgun (WGS) entry which is preliminary data.</text>
</comment>
<name>M0AU80_9EURY</name>
<keyword evidence="5" id="KW-1185">Reference proteome</keyword>
<evidence type="ECO:0000313" key="4">
    <source>
        <dbReference type="EMBL" id="ELZ00929.1"/>
    </source>
</evidence>
<feature type="compositionally biased region" description="Polar residues" evidence="1">
    <location>
        <begin position="1"/>
        <end position="23"/>
    </location>
</feature>
<gene>
    <name evidence="4" type="ORF">C482_08713</name>
</gene>
<proteinExistence type="predicted"/>
<evidence type="ECO:0000256" key="2">
    <source>
        <dbReference type="SAM" id="Phobius"/>
    </source>
</evidence>
<dbReference type="Pfam" id="PF24035">
    <property type="entry name" value="DUF7344"/>
    <property type="match status" value="1"/>
</dbReference>
<keyword evidence="2" id="KW-0472">Membrane</keyword>
<feature type="transmembrane region" description="Helical" evidence="2">
    <location>
        <begin position="220"/>
        <end position="242"/>
    </location>
</feature>
<sequence>MPPQSGSTVEHTPDSSTLSQTTADHPEQEAETETETETETESEGKGEDRRAQESSGPASTQSANAAKQPDVAEVMDQQEEVEQTQSLDRGTIFDLLSNHRRRYVIHYCKREDRPVELGELAEHVAAWELDTEVEALTSAERKRIYTSLQQTHLPTLERAGMVRFDDRTIELTEEASTLEIYLDIVPGDSVPWGLYYLGLSAIATVMMAGLWFGLLPTETVSALGWSTLIVALFVGSAVVHVAQNRRMRLGDVERPP</sequence>
<feature type="compositionally biased region" description="Acidic residues" evidence="1">
    <location>
        <begin position="29"/>
        <end position="41"/>
    </location>
</feature>
<dbReference type="InterPro" id="IPR055768">
    <property type="entry name" value="DUF7344"/>
</dbReference>
<feature type="transmembrane region" description="Helical" evidence="2">
    <location>
        <begin position="194"/>
        <end position="214"/>
    </location>
</feature>
<organism evidence="4 5">
    <name type="scientific">Natrialba chahannaoensis JCM 10990</name>
    <dbReference type="NCBI Taxonomy" id="1227492"/>
    <lineage>
        <taxon>Archaea</taxon>
        <taxon>Methanobacteriati</taxon>
        <taxon>Methanobacteriota</taxon>
        <taxon>Stenosarchaea group</taxon>
        <taxon>Halobacteria</taxon>
        <taxon>Halobacteriales</taxon>
        <taxon>Natrialbaceae</taxon>
        <taxon>Natrialba</taxon>
    </lineage>
</organism>
<dbReference type="Proteomes" id="UP000011693">
    <property type="component" value="Unassembled WGS sequence"/>
</dbReference>
<evidence type="ECO:0000259" key="3">
    <source>
        <dbReference type="Pfam" id="PF24035"/>
    </source>
</evidence>